<proteinExistence type="predicted"/>
<dbReference type="AlphaFoldDB" id="A0A2C8F897"/>
<dbReference type="SMART" id="SM00867">
    <property type="entry name" value="YceI"/>
    <property type="match status" value="1"/>
</dbReference>
<evidence type="ECO:0000313" key="3">
    <source>
        <dbReference type="EMBL" id="SOB58741.1"/>
    </source>
</evidence>
<organism evidence="3 4">
    <name type="scientific">Pseudodesulfovibrio profundus</name>
    <dbReference type="NCBI Taxonomy" id="57320"/>
    <lineage>
        <taxon>Bacteria</taxon>
        <taxon>Pseudomonadati</taxon>
        <taxon>Thermodesulfobacteriota</taxon>
        <taxon>Desulfovibrionia</taxon>
        <taxon>Desulfovibrionales</taxon>
        <taxon>Desulfovibrionaceae</taxon>
    </lineage>
</organism>
<protein>
    <submittedName>
        <fullName evidence="3">Polyisoprenoid-binding protein YceI</fullName>
    </submittedName>
</protein>
<reference evidence="4" key="1">
    <citation type="submission" date="2017-09" db="EMBL/GenBank/DDBJ databases">
        <authorList>
            <person name="Regsiter A."/>
            <person name="William W."/>
        </authorList>
    </citation>
    <scope>NUCLEOTIDE SEQUENCE [LARGE SCALE GENOMIC DNA]</scope>
    <source>
        <strain evidence="4">500-1</strain>
    </source>
</reference>
<dbReference type="Gene3D" id="2.40.128.110">
    <property type="entry name" value="Lipid/polyisoprenoid-binding, YceI-like"/>
    <property type="match status" value="1"/>
</dbReference>
<feature type="domain" description="Lipid/polyisoprenoid-binding YceI-like" evidence="2">
    <location>
        <begin position="25"/>
        <end position="193"/>
    </location>
</feature>
<dbReference type="PANTHER" id="PTHR34406">
    <property type="entry name" value="PROTEIN YCEI"/>
    <property type="match status" value="1"/>
</dbReference>
<dbReference type="Pfam" id="PF04264">
    <property type="entry name" value="YceI"/>
    <property type="match status" value="1"/>
</dbReference>
<dbReference type="InterPro" id="IPR007372">
    <property type="entry name" value="Lipid/polyisoprenoid-bd_YceI"/>
</dbReference>
<dbReference type="InterPro" id="IPR036761">
    <property type="entry name" value="TTHA0802/YceI-like_sf"/>
</dbReference>
<feature type="signal peptide" evidence="1">
    <location>
        <begin position="1"/>
        <end position="23"/>
    </location>
</feature>
<keyword evidence="4" id="KW-1185">Reference proteome</keyword>
<keyword evidence="1" id="KW-0732">Signal</keyword>
<evidence type="ECO:0000313" key="4">
    <source>
        <dbReference type="Proteomes" id="UP000219215"/>
    </source>
</evidence>
<dbReference type="SUPFAM" id="SSF101874">
    <property type="entry name" value="YceI-like"/>
    <property type="match status" value="1"/>
</dbReference>
<gene>
    <name evidence="3" type="ORF">DPRO_1841</name>
</gene>
<dbReference type="PANTHER" id="PTHR34406:SF1">
    <property type="entry name" value="PROTEIN YCEI"/>
    <property type="match status" value="1"/>
</dbReference>
<dbReference type="KEGG" id="pprf:DPRO_1841"/>
<dbReference type="Proteomes" id="UP000219215">
    <property type="component" value="Chromosome DPRO"/>
</dbReference>
<dbReference type="RefSeq" id="WP_097011738.1">
    <property type="nucleotide sequence ID" value="NZ_LT907975.1"/>
</dbReference>
<evidence type="ECO:0000256" key="1">
    <source>
        <dbReference type="SAM" id="SignalP"/>
    </source>
</evidence>
<accession>A0A2C8F897</accession>
<name>A0A2C8F897_9BACT</name>
<dbReference type="EMBL" id="LT907975">
    <property type="protein sequence ID" value="SOB58741.1"/>
    <property type="molecule type" value="Genomic_DNA"/>
</dbReference>
<evidence type="ECO:0000259" key="2">
    <source>
        <dbReference type="SMART" id="SM00867"/>
    </source>
</evidence>
<feature type="chain" id="PRO_5012496892" evidence="1">
    <location>
        <begin position="24"/>
        <end position="195"/>
    </location>
</feature>
<dbReference type="OrthoDB" id="9811006at2"/>
<sequence length="195" mass="21408">MRIKSLVSVALLLFAILAQSAFAADWNVDKAHSYVYFDVKHILSTVRGSFTEFDVNISLDPDKPEQGKVMMTIKTASINTGITKRDNHLRSGDFFDANAYPEMTFVSTGIKRTDETMLLVTGDLTIKGKTHAVTIPMEITGVVDNPLKEGQSVAGFDSRFTIDRLAYGVGTGKFYELGVVGKEVEVFVTIEALSD</sequence>